<dbReference type="AlphaFoldDB" id="A0A1T5IRN3"/>
<dbReference type="GO" id="GO:0016491">
    <property type="term" value="F:oxidoreductase activity"/>
    <property type="evidence" value="ECO:0007669"/>
    <property type="project" value="InterPro"/>
</dbReference>
<dbReference type="Pfam" id="PF02317">
    <property type="entry name" value="Octopine_DH"/>
    <property type="match status" value="1"/>
</dbReference>
<dbReference type="InterPro" id="IPR051729">
    <property type="entry name" value="Opine/Lysopine_DH"/>
</dbReference>
<dbReference type="Gene3D" id="1.10.1040.10">
    <property type="entry name" value="N-(1-d-carboxylethyl)-l-norvaline Dehydrogenase, domain 2"/>
    <property type="match status" value="1"/>
</dbReference>
<dbReference type="EMBL" id="FUZT01000001">
    <property type="protein sequence ID" value="SKC41811.1"/>
    <property type="molecule type" value="Genomic_DNA"/>
</dbReference>
<dbReference type="SUPFAM" id="SSF48179">
    <property type="entry name" value="6-phosphogluconate dehydrogenase C-terminal domain-like"/>
    <property type="match status" value="1"/>
</dbReference>
<dbReference type="STRING" id="36842.SAMN02194393_00674"/>
<dbReference type="SUPFAM" id="SSF51735">
    <property type="entry name" value="NAD(P)-binding Rossmann-fold domains"/>
    <property type="match status" value="1"/>
</dbReference>
<dbReference type="PANTHER" id="PTHR38015">
    <property type="entry name" value="BLR6086 PROTEIN"/>
    <property type="match status" value="1"/>
</dbReference>
<dbReference type="InterPro" id="IPR008927">
    <property type="entry name" value="6-PGluconate_DH-like_C_sf"/>
</dbReference>
<sequence length="374" mass="41540">MKKVAIIGAGNGGVCMGAYISLRGGKVNIYDKFPQALESLKENKGIELRGVSLNGFAEFDIISENIEDVIRDCQLIMVVTPAFAHRDIAKSCAEFLVDGQTIVLHPGRTGGALEFYKTVKDINPTVNVNIAEAQTLVYACRRTKPDQASIFGVKEKVSVAAIPSKDTKKVVHKLNEYYEQFVSAEDVLETSLLNIGAIFHPTPSILNVARMECKEDFEYYHQGITPSVGEILQKIDEERMKVANAFKVNTISTIEWLKQVYGVEGNTIYDSVKLNKAYSGIAAPKNSSTRYITEDVPMSLTPISELGKLVKVKTPVIDMIIRAASIIHNVDYRSTGRTMERMGISGMSSKEIKLYVRDPDIYNFKKLEERKVAL</sequence>
<dbReference type="PANTHER" id="PTHR38015:SF1">
    <property type="entry name" value="OPINE DEHYDROGENASE DOMAIN-CONTAINING PROTEIN"/>
    <property type="match status" value="1"/>
</dbReference>
<organism evidence="2 3">
    <name type="scientific">Maledivibacter halophilus</name>
    <dbReference type="NCBI Taxonomy" id="36842"/>
    <lineage>
        <taxon>Bacteria</taxon>
        <taxon>Bacillati</taxon>
        <taxon>Bacillota</taxon>
        <taxon>Clostridia</taxon>
        <taxon>Peptostreptococcales</taxon>
        <taxon>Caminicellaceae</taxon>
        <taxon>Maledivibacter</taxon>
    </lineage>
</organism>
<evidence type="ECO:0000259" key="1">
    <source>
        <dbReference type="Pfam" id="PF02317"/>
    </source>
</evidence>
<dbReference type="RefSeq" id="WP_079489322.1">
    <property type="nucleotide sequence ID" value="NZ_FUZT01000001.1"/>
</dbReference>
<gene>
    <name evidence="2" type="ORF">SAMN02194393_00674</name>
</gene>
<evidence type="ECO:0000313" key="2">
    <source>
        <dbReference type="EMBL" id="SKC41811.1"/>
    </source>
</evidence>
<accession>A0A1T5IRN3</accession>
<name>A0A1T5IRN3_9FIRM</name>
<reference evidence="3" key="1">
    <citation type="submission" date="2017-02" db="EMBL/GenBank/DDBJ databases">
        <authorList>
            <person name="Varghese N."/>
            <person name="Submissions S."/>
        </authorList>
    </citation>
    <scope>NUCLEOTIDE SEQUENCE [LARGE SCALE GENOMIC DNA]</scope>
    <source>
        <strain evidence="3">M1</strain>
    </source>
</reference>
<evidence type="ECO:0000313" key="3">
    <source>
        <dbReference type="Proteomes" id="UP000190285"/>
    </source>
</evidence>
<dbReference type="Gene3D" id="3.40.50.720">
    <property type="entry name" value="NAD(P)-binding Rossmann-like Domain"/>
    <property type="match status" value="1"/>
</dbReference>
<proteinExistence type="predicted"/>
<dbReference type="Proteomes" id="UP000190285">
    <property type="component" value="Unassembled WGS sequence"/>
</dbReference>
<protein>
    <submittedName>
        <fullName evidence="2">Opine dehydrogenase</fullName>
    </submittedName>
</protein>
<dbReference type="InterPro" id="IPR036291">
    <property type="entry name" value="NAD(P)-bd_dom_sf"/>
</dbReference>
<dbReference type="InterPro" id="IPR013328">
    <property type="entry name" value="6PGD_dom2"/>
</dbReference>
<dbReference type="InterPro" id="IPR003421">
    <property type="entry name" value="Opine_DH"/>
</dbReference>
<feature type="domain" description="Opine dehydrogenase" evidence="1">
    <location>
        <begin position="184"/>
        <end position="327"/>
    </location>
</feature>
<dbReference type="OrthoDB" id="1073746at2"/>
<keyword evidence="3" id="KW-1185">Reference proteome</keyword>